<reference evidence="1 2" key="1">
    <citation type="submission" date="2016-10" db="EMBL/GenBank/DDBJ databases">
        <authorList>
            <person name="Varghese N."/>
            <person name="Submissions S."/>
        </authorList>
    </citation>
    <scope>NUCLEOTIDE SEQUENCE [LARGE SCALE GENOMIC DNA]</scope>
    <source>
        <strain evidence="1 2">CGMCC 1.6497</strain>
    </source>
</reference>
<proteinExistence type="predicted"/>
<comment type="caution">
    <text evidence="1">The sequence shown here is derived from an EMBL/GenBank/DDBJ whole genome shotgun (WGS) entry which is preliminary data.</text>
</comment>
<dbReference type="Proteomes" id="UP000198795">
    <property type="component" value="Unassembled WGS sequence"/>
</dbReference>
<evidence type="ECO:0000313" key="1">
    <source>
        <dbReference type="EMBL" id="SDO63685.1"/>
    </source>
</evidence>
<sequence length="43" mass="4837">MRLSSDDQIMKGMGEKQATTPAGCITLLSRQTQIRHPTRLSDY</sequence>
<dbReference type="RefSeq" id="WP_280140618.1">
    <property type="nucleotide sequence ID" value="NZ_FNJC01000002.1"/>
</dbReference>
<protein>
    <submittedName>
        <fullName evidence="1">Uncharacterized protein</fullName>
    </submittedName>
</protein>
<accession>A0A1H0L6F8</accession>
<keyword evidence="2" id="KW-1185">Reference proteome</keyword>
<gene>
    <name evidence="1" type="ORF">SAMN04488061_1273</name>
</gene>
<evidence type="ECO:0000313" key="2">
    <source>
        <dbReference type="Proteomes" id="UP000198795"/>
    </source>
</evidence>
<dbReference type="EMBL" id="FNJC01000002">
    <property type="protein sequence ID" value="SDO63685.1"/>
    <property type="molecule type" value="Genomic_DNA"/>
</dbReference>
<name>A0A1H0L6F8_9HYPH</name>
<organism evidence="1 2">
    <name type="scientific">Filomicrobium insigne</name>
    <dbReference type="NCBI Taxonomy" id="418854"/>
    <lineage>
        <taxon>Bacteria</taxon>
        <taxon>Pseudomonadati</taxon>
        <taxon>Pseudomonadota</taxon>
        <taxon>Alphaproteobacteria</taxon>
        <taxon>Hyphomicrobiales</taxon>
        <taxon>Hyphomicrobiaceae</taxon>
        <taxon>Filomicrobium</taxon>
    </lineage>
</organism>